<dbReference type="SUPFAM" id="SSF49899">
    <property type="entry name" value="Concanavalin A-like lectins/glucanases"/>
    <property type="match status" value="1"/>
</dbReference>
<name>A0A7C3PKL8_9CYAN</name>
<comment type="caution">
    <text evidence="1">The sequence shown here is derived from an EMBL/GenBank/DDBJ whole genome shotgun (WGS) entry which is preliminary data.</text>
</comment>
<dbReference type="EMBL" id="DSRU01000321">
    <property type="protein sequence ID" value="HFN00361.1"/>
    <property type="molecule type" value="Genomic_DNA"/>
</dbReference>
<sequence length="178" mass="20492">MQWLNEPPQWSDSGNQMVVQTAPKTDFWRVTHYGFIRDSGHFYFDAIATDFVAEVTIRGCYKDLYDQAGIMVRANEKQWLKTGIEYVDGVQNLSAVVTHDYSDWSMTPLPNAPEALRLRVERRHEAIQIFYQNQATDFVLFRMTYMPTGVPLEVGLMCASPDGDGYEVTFEDFKLEAL</sequence>
<dbReference type="Gene3D" id="2.60.120.200">
    <property type="match status" value="1"/>
</dbReference>
<dbReference type="Pfam" id="PF07081">
    <property type="entry name" value="DUF1349"/>
    <property type="match status" value="1"/>
</dbReference>
<accession>A0A7C3PKL8</accession>
<reference evidence="1" key="1">
    <citation type="journal article" date="2020" name="mSystems">
        <title>Genome- and Community-Level Interaction Insights into Carbon Utilization and Element Cycling Functions of Hydrothermarchaeota in Hydrothermal Sediment.</title>
        <authorList>
            <person name="Zhou Z."/>
            <person name="Liu Y."/>
            <person name="Xu W."/>
            <person name="Pan J."/>
            <person name="Luo Z.H."/>
            <person name="Li M."/>
        </authorList>
    </citation>
    <scope>NUCLEOTIDE SEQUENCE [LARGE SCALE GENOMIC DNA]</scope>
    <source>
        <strain evidence="1">SpSt-418</strain>
    </source>
</reference>
<dbReference type="PANTHER" id="PTHR35332:SF2">
    <property type="entry name" value="REGULATION OF ENOLASE PROTEIN 1"/>
    <property type="match status" value="1"/>
</dbReference>
<dbReference type="PANTHER" id="PTHR35332">
    <property type="entry name" value="REGULATION OF ENOLASE PROTEIN 1"/>
    <property type="match status" value="1"/>
</dbReference>
<dbReference type="PIRSF" id="PIRSF022704">
    <property type="entry name" value="UCP022704"/>
    <property type="match status" value="1"/>
</dbReference>
<gene>
    <name evidence="1" type="ORF">ENR64_21960</name>
</gene>
<protein>
    <submittedName>
        <fullName evidence="1">DUF1349 domain-containing protein</fullName>
    </submittedName>
</protein>
<proteinExistence type="predicted"/>
<dbReference type="AlphaFoldDB" id="A0A7C3PKL8"/>
<evidence type="ECO:0000313" key="1">
    <source>
        <dbReference type="EMBL" id="HFN00361.1"/>
    </source>
</evidence>
<dbReference type="InterPro" id="IPR015987">
    <property type="entry name" value="UCP022704"/>
</dbReference>
<organism evidence="1">
    <name type="scientific">Oscillatoriales cyanobacterium SpSt-418</name>
    <dbReference type="NCBI Taxonomy" id="2282169"/>
    <lineage>
        <taxon>Bacteria</taxon>
        <taxon>Bacillati</taxon>
        <taxon>Cyanobacteriota</taxon>
        <taxon>Cyanophyceae</taxon>
        <taxon>Oscillatoriophycideae</taxon>
        <taxon>Oscillatoriales</taxon>
    </lineage>
</organism>
<dbReference type="InterPro" id="IPR013320">
    <property type="entry name" value="ConA-like_dom_sf"/>
</dbReference>
<dbReference type="InterPro" id="IPR009784">
    <property type="entry name" value="DUF1349"/>
</dbReference>